<name>A0A7R9DCM1_TIMCR</name>
<gene>
    <name evidence="1" type="ORF">TCEB3V08_LOCUS11307</name>
</gene>
<organism evidence="1">
    <name type="scientific">Timema cristinae</name>
    <name type="common">Walking stick</name>
    <dbReference type="NCBI Taxonomy" id="61476"/>
    <lineage>
        <taxon>Eukaryota</taxon>
        <taxon>Metazoa</taxon>
        <taxon>Ecdysozoa</taxon>
        <taxon>Arthropoda</taxon>
        <taxon>Hexapoda</taxon>
        <taxon>Insecta</taxon>
        <taxon>Pterygota</taxon>
        <taxon>Neoptera</taxon>
        <taxon>Polyneoptera</taxon>
        <taxon>Phasmatodea</taxon>
        <taxon>Timematodea</taxon>
        <taxon>Timematoidea</taxon>
        <taxon>Timematidae</taxon>
        <taxon>Timema</taxon>
    </lineage>
</organism>
<sequence>MRAGQTRKQTIDEIKSKRDHLADRRVSKVLSNISSTGAIPVVMCRVFQLVSRNSIIAKDKSFPLTLALHNDIGGVVFSRARSPGSHLPHSPLGAALPQSLPLVWRLLNGGGDDQNNVVSSSLGNSIEAKKKTSTKKDEEPNVQPNKVEKSIAALDNNQQNCATETLESIAVKELLEVRVRRENHPHFTRLRIEPQSLRLQQSSLLQE</sequence>
<evidence type="ECO:0000313" key="1">
    <source>
        <dbReference type="EMBL" id="CAD7412266.1"/>
    </source>
</evidence>
<proteinExistence type="predicted"/>
<protein>
    <submittedName>
        <fullName evidence="1">Uncharacterized protein</fullName>
    </submittedName>
</protein>
<accession>A0A7R9DCM1</accession>
<reference evidence="1" key="1">
    <citation type="submission" date="2020-11" db="EMBL/GenBank/DDBJ databases">
        <authorList>
            <person name="Tran Van P."/>
        </authorList>
    </citation>
    <scope>NUCLEOTIDE SEQUENCE</scope>
</reference>
<dbReference type="EMBL" id="OC322768">
    <property type="protein sequence ID" value="CAD7412266.1"/>
    <property type="molecule type" value="Genomic_DNA"/>
</dbReference>
<dbReference type="AlphaFoldDB" id="A0A7R9DCM1"/>